<feature type="compositionally biased region" description="Pro residues" evidence="5">
    <location>
        <begin position="483"/>
        <end position="498"/>
    </location>
</feature>
<organism evidence="7 8">
    <name type="scientific">Entomortierella parvispora</name>
    <dbReference type="NCBI Taxonomy" id="205924"/>
    <lineage>
        <taxon>Eukaryota</taxon>
        <taxon>Fungi</taxon>
        <taxon>Fungi incertae sedis</taxon>
        <taxon>Mucoromycota</taxon>
        <taxon>Mortierellomycotina</taxon>
        <taxon>Mortierellomycetes</taxon>
        <taxon>Mortierellales</taxon>
        <taxon>Mortierellaceae</taxon>
        <taxon>Entomortierella</taxon>
    </lineage>
</organism>
<feature type="compositionally biased region" description="Low complexity" evidence="5">
    <location>
        <begin position="188"/>
        <end position="199"/>
    </location>
</feature>
<feature type="region of interest" description="Disordered" evidence="5">
    <location>
        <begin position="475"/>
        <end position="604"/>
    </location>
</feature>
<dbReference type="Proteomes" id="UP000827284">
    <property type="component" value="Unassembled WGS sequence"/>
</dbReference>
<feature type="region of interest" description="Disordered" evidence="5">
    <location>
        <begin position="299"/>
        <end position="326"/>
    </location>
</feature>
<dbReference type="GO" id="GO:0005634">
    <property type="term" value="C:nucleus"/>
    <property type="evidence" value="ECO:0007669"/>
    <property type="project" value="TreeGrafter"/>
</dbReference>
<feature type="compositionally biased region" description="Basic residues" evidence="5">
    <location>
        <begin position="257"/>
        <end position="268"/>
    </location>
</feature>
<dbReference type="Pfam" id="PF07534">
    <property type="entry name" value="TLD"/>
    <property type="match status" value="2"/>
</dbReference>
<feature type="compositionally biased region" description="Low complexity" evidence="5">
    <location>
        <begin position="213"/>
        <end position="255"/>
    </location>
</feature>
<proteinExistence type="inferred from homology"/>
<feature type="region of interest" description="Disordered" evidence="5">
    <location>
        <begin position="139"/>
        <end position="278"/>
    </location>
</feature>
<evidence type="ECO:0000256" key="3">
    <source>
        <dbReference type="ARBA" id="ARBA00023128"/>
    </source>
</evidence>
<evidence type="ECO:0000256" key="5">
    <source>
        <dbReference type="SAM" id="MobiDB-lite"/>
    </source>
</evidence>
<dbReference type="PROSITE" id="PS51886">
    <property type="entry name" value="TLDC"/>
    <property type="match status" value="1"/>
</dbReference>
<feature type="region of interest" description="Disordered" evidence="5">
    <location>
        <begin position="647"/>
        <end position="687"/>
    </location>
</feature>
<dbReference type="SMART" id="SM00584">
    <property type="entry name" value="TLDc"/>
    <property type="match status" value="1"/>
</dbReference>
<dbReference type="GO" id="GO:0006979">
    <property type="term" value="P:response to oxidative stress"/>
    <property type="evidence" value="ECO:0007669"/>
    <property type="project" value="TreeGrafter"/>
</dbReference>
<dbReference type="EMBL" id="BQFW01000014">
    <property type="protein sequence ID" value="GJJ77919.1"/>
    <property type="molecule type" value="Genomic_DNA"/>
</dbReference>
<evidence type="ECO:0000256" key="2">
    <source>
        <dbReference type="ARBA" id="ARBA00009540"/>
    </source>
</evidence>
<gene>
    <name evidence="7" type="ORF">EMPS_10278</name>
</gene>
<feature type="compositionally biased region" description="Polar residues" evidence="5">
    <location>
        <begin position="1042"/>
        <end position="1053"/>
    </location>
</feature>
<feature type="region of interest" description="Disordered" evidence="5">
    <location>
        <begin position="427"/>
        <end position="449"/>
    </location>
</feature>
<dbReference type="PANTHER" id="PTHR23354:SF62">
    <property type="entry name" value="MUSTARD, ISOFORM V"/>
    <property type="match status" value="1"/>
</dbReference>
<feature type="compositionally biased region" description="Low complexity" evidence="5">
    <location>
        <begin position="431"/>
        <end position="449"/>
    </location>
</feature>
<dbReference type="OrthoDB" id="26679at2759"/>
<feature type="compositionally biased region" description="Low complexity" evidence="5">
    <location>
        <begin position="545"/>
        <end position="563"/>
    </location>
</feature>
<comment type="similarity">
    <text evidence="2">Belongs to the OXR1 family.</text>
</comment>
<feature type="region of interest" description="Disordered" evidence="5">
    <location>
        <begin position="912"/>
        <end position="954"/>
    </location>
</feature>
<dbReference type="PANTHER" id="PTHR23354">
    <property type="entry name" value="NUCLEOLAR PROTEIN 7/ESTROGEN RECEPTOR COACTIVATOR-RELATED"/>
    <property type="match status" value="1"/>
</dbReference>
<feature type="region of interest" description="Disordered" evidence="5">
    <location>
        <begin position="1024"/>
        <end position="1062"/>
    </location>
</feature>
<feature type="compositionally biased region" description="Polar residues" evidence="5">
    <location>
        <begin position="167"/>
        <end position="177"/>
    </location>
</feature>
<evidence type="ECO:0000313" key="8">
    <source>
        <dbReference type="Proteomes" id="UP000827284"/>
    </source>
</evidence>
<feature type="region of interest" description="Disordered" evidence="5">
    <location>
        <begin position="836"/>
        <end position="896"/>
    </location>
</feature>
<reference evidence="7" key="1">
    <citation type="submission" date="2021-11" db="EMBL/GenBank/DDBJ databases">
        <authorList>
            <person name="Herlambang A."/>
            <person name="Guo Y."/>
            <person name="Takashima Y."/>
            <person name="Nishizawa T."/>
        </authorList>
    </citation>
    <scope>NUCLEOTIDE SEQUENCE</scope>
    <source>
        <strain evidence="7">E1425</strain>
    </source>
</reference>
<evidence type="ECO:0000313" key="7">
    <source>
        <dbReference type="EMBL" id="GJJ77919.1"/>
    </source>
</evidence>
<dbReference type="AlphaFoldDB" id="A0A9P3M126"/>
<feature type="compositionally biased region" description="Polar residues" evidence="5">
    <location>
        <begin position="565"/>
        <end position="583"/>
    </location>
</feature>
<feature type="compositionally biased region" description="Low complexity" evidence="5">
    <location>
        <begin position="875"/>
        <end position="889"/>
    </location>
</feature>
<sequence>MSSDQIQKNAANPKHSRIGRAVVKSLSLPVIHDEGNGDHYDSVVHAAPLAISRAHTTATLTSANVALAEVSLGKGANVGTHLSRRLYAKDAARTATENGDGVVSTQDDQRTPRSPLSLLFPAFPHSQLYYRRVPRARTVDPKSTELESEFQQPSRTRTKTALAKMPSISTSKSQLLNSPAPVSPPCPSSLSPSFPPDTSQQAPAEAQTPASPPQISHASSSSSSSSSSTSDFPSLSSSISSTASSSGDSSSSPIPTRHPHHPHPHPHPPHSPTRREQGLDHKHNFVVSRRDNIADKIAEESKRTQPSLSLSSPPSCHQSPHHHHTRRLTCPCFNTSPSSSTSTTTTAGQTSPSPILIHRSRSITFLSSSASSVSPEALHSIRNYSTVALNNSPVECQSLSRSDAAYIAATTTRSSFGASFFNSKRRHSLFGSSSSPTSPTTSPTAASGSHSPDYLTAFFAETHTRPVSIGRRRALAVSTPSTPGQPPPGPPSPGPPTRPRADRVHDATANNTSDTKGSTVTIEAADRATRRPLTIATKHPSVSAPSSPLKLESTSSSLSAPLPANYNNSSNNKTLLRSAVTSRLHSKNHQNHHSRHISLLPNQPPSSPFAFSTVSVKHRSRHNTAPSLYRPIMAPQKAEDISIVTIEHSNHGPVRSTQTTVSGGNWGEPSRISPSQQGAEPNSAASRQDSWTLISGSGFPIPLNSAGSEPASVSTPISVREAQLNRLPALQLLGRYDDTDPVLDPDVAHQIRLELPRKLRNATKWSLVYSSDQHGISMTTLYHRCKGKGPVILAIKDSTDAIFGAYVTEEFKPNLSYYGTGECFLWNVTTVISSPQQQTPASPSFGPSPLPSPSPLQLSSSAVTPFNGRSPSPSPLSASLNASRGNNNSGSGGDRRQDLFMAMNEQLNLSTRSPSPLLITPQHGNNSGNNSPTLRPIVPTTPSSATGAASRRRKRQRVAQFWKWTGKNDYMVLSEPGFIGLGGGDGKFGLWIHSDLETGHSSRCATFDNEPLAAACHHPIRLSNGTQESLGPTAIRNAYPPTASNAGPSSRSGSPRDKSDKGEFFCQTVEIWSIVL</sequence>
<feature type="region of interest" description="Disordered" evidence="5">
    <location>
        <begin position="93"/>
        <end position="118"/>
    </location>
</feature>
<dbReference type="InterPro" id="IPR006571">
    <property type="entry name" value="TLDc_dom"/>
</dbReference>
<feature type="compositionally biased region" description="Polar residues" evidence="5">
    <location>
        <begin position="922"/>
        <end position="933"/>
    </location>
</feature>
<keyword evidence="8" id="KW-1185">Reference proteome</keyword>
<evidence type="ECO:0000259" key="6">
    <source>
        <dbReference type="PROSITE" id="PS51886"/>
    </source>
</evidence>
<feature type="compositionally biased region" description="Polar residues" evidence="5">
    <location>
        <begin position="672"/>
        <end position="687"/>
    </location>
</feature>
<feature type="compositionally biased region" description="Basic residues" evidence="5">
    <location>
        <begin position="584"/>
        <end position="596"/>
    </location>
</feature>
<comment type="subcellular location">
    <subcellularLocation>
        <location evidence="1">Mitochondrion</location>
    </subcellularLocation>
</comment>
<feature type="compositionally biased region" description="Low complexity" evidence="5">
    <location>
        <begin position="836"/>
        <end position="845"/>
    </location>
</feature>
<feature type="domain" description="TLDc" evidence="6">
    <location>
        <begin position="741"/>
        <end position="1075"/>
    </location>
</feature>
<protein>
    <recommendedName>
        <fullName evidence="4">Oxidation resistance protein 1</fullName>
    </recommendedName>
</protein>
<comment type="caution">
    <text evidence="7">The sequence shown here is derived from an EMBL/GenBank/DDBJ whole genome shotgun (WGS) entry which is preliminary data.</text>
</comment>
<feature type="compositionally biased region" description="Polar residues" evidence="5">
    <location>
        <begin position="508"/>
        <end position="521"/>
    </location>
</feature>
<feature type="compositionally biased region" description="Low complexity" evidence="5">
    <location>
        <begin position="305"/>
        <end position="318"/>
    </location>
</feature>
<reference evidence="7" key="2">
    <citation type="journal article" date="2022" name="Microbiol. Resour. Announc.">
        <title>Whole-Genome Sequence of Entomortierella parvispora E1425, a Mucoromycotan Fungus Associated with Burkholderiaceae-Related Endosymbiotic Bacteria.</title>
        <authorList>
            <person name="Herlambang A."/>
            <person name="Guo Y."/>
            <person name="Takashima Y."/>
            <person name="Narisawa K."/>
            <person name="Ohta H."/>
            <person name="Nishizawa T."/>
        </authorList>
    </citation>
    <scope>NUCLEOTIDE SEQUENCE</scope>
    <source>
        <strain evidence="7">E1425</strain>
    </source>
</reference>
<dbReference type="GO" id="GO:0005739">
    <property type="term" value="C:mitochondrion"/>
    <property type="evidence" value="ECO:0007669"/>
    <property type="project" value="UniProtKB-SubCell"/>
</dbReference>
<evidence type="ECO:0000256" key="4">
    <source>
        <dbReference type="ARBA" id="ARBA00040604"/>
    </source>
</evidence>
<accession>A0A9P3M126</accession>
<name>A0A9P3M126_9FUNG</name>
<keyword evidence="3" id="KW-0496">Mitochondrion</keyword>
<evidence type="ECO:0000256" key="1">
    <source>
        <dbReference type="ARBA" id="ARBA00004173"/>
    </source>
</evidence>